<proteinExistence type="predicted"/>
<dbReference type="Pfam" id="PF13589">
    <property type="entry name" value="HATPase_c_3"/>
    <property type="match status" value="1"/>
</dbReference>
<dbReference type="GO" id="GO:0016301">
    <property type="term" value="F:kinase activity"/>
    <property type="evidence" value="ECO:0007669"/>
    <property type="project" value="UniProtKB-KW"/>
</dbReference>
<keyword evidence="3" id="KW-0418">Kinase</keyword>
<dbReference type="RefSeq" id="WP_072900933.1">
    <property type="nucleotide sequence ID" value="NZ_FQXB01000003.1"/>
</dbReference>
<feature type="domain" description="Histidine kinase/HSP90-like ATPase" evidence="2">
    <location>
        <begin position="730"/>
        <end position="817"/>
    </location>
</feature>
<accession>A0A1M5QIC5</accession>
<name>A0A1M5QIC5_9RHOB</name>
<keyword evidence="4" id="KW-1185">Reference proteome</keyword>
<reference evidence="3 4" key="1">
    <citation type="submission" date="2016-11" db="EMBL/GenBank/DDBJ databases">
        <authorList>
            <person name="Jaros S."/>
            <person name="Januszkiewicz K."/>
            <person name="Wedrychowicz H."/>
        </authorList>
    </citation>
    <scope>NUCLEOTIDE SEQUENCE [LARGE SCALE GENOMIC DNA]</scope>
    <source>
        <strain evidence="3 4">DSM 28715</strain>
    </source>
</reference>
<dbReference type="InterPro" id="IPR003594">
    <property type="entry name" value="HATPase_dom"/>
</dbReference>
<dbReference type="Gene3D" id="3.30.565.10">
    <property type="entry name" value="Histidine kinase-like ATPase, C-terminal domain"/>
    <property type="match status" value="2"/>
</dbReference>
<dbReference type="EMBL" id="FQXB01000003">
    <property type="protein sequence ID" value="SHH13656.1"/>
    <property type="molecule type" value="Genomic_DNA"/>
</dbReference>
<protein>
    <submittedName>
        <fullName evidence="3">Histidine kinase-, DNA gyrase B-, and HSP90-like ATPase</fullName>
    </submittedName>
</protein>
<dbReference type="SUPFAM" id="SSF55874">
    <property type="entry name" value="ATPase domain of HSP90 chaperone/DNA topoisomerase II/histidine kinase"/>
    <property type="match status" value="2"/>
</dbReference>
<evidence type="ECO:0000259" key="2">
    <source>
        <dbReference type="Pfam" id="PF02518"/>
    </source>
</evidence>
<feature type="compositionally biased region" description="Basic and acidic residues" evidence="1">
    <location>
        <begin position="544"/>
        <end position="567"/>
    </location>
</feature>
<dbReference type="AlphaFoldDB" id="A0A1M5QIC5"/>
<evidence type="ECO:0000313" key="4">
    <source>
        <dbReference type="Proteomes" id="UP000184074"/>
    </source>
</evidence>
<feature type="region of interest" description="Disordered" evidence="1">
    <location>
        <begin position="544"/>
        <end position="571"/>
    </location>
</feature>
<evidence type="ECO:0000313" key="3">
    <source>
        <dbReference type="EMBL" id="SHH13656.1"/>
    </source>
</evidence>
<sequence>MTSVSKELAFRANAGIKDILGQGLILDDNIAIIELIKNAKDASSPNVKLRFKDRTKSAPSELILKDFGDGMSIADISDKWLNIAYSEKKVANSERNKPFAGSKGVGRFSCDRLGKKLTLYTKASTGDFIKLPIEWALFETGMIDAEISTIKLRYEVLSKQEFLDEIGEPDFNTGTVLRISDLRSSWDERRILRLRSELEKFISDPDSSFEVTLQINEEPEQKISNSVFEDLALRTYNIESNIDAAGDLLTTELRYHGELVYSYEVENPYKFLKNIRVSIHYMNFSSKLFFKRKTGYSANDYGSVFMYLNGFRVSPLGNPKNDWLGLDQRKTQGTSRYLGTRDVIGQVSVVDSENLFKPVTSREGLVQDEPYRELTASDPEARVKLRNGETDYGYIPHIIRQLERFIVDGVHWDGLMDLSDPNRRNISEKDIRADPSNFGIRTIDQSAVKDAIDKTLRTSNFDIRSFRINEELIAKLAHEAEDAYNEYVLSFIQNTTDKSFEELSSIDKGNFKKIAQRNMEAIKAEKEARLEAIAQRIRAEEAERRAEQERARAEQAEKQEHDAKAREATAAAARDVAVKQAKLEKTEREKVEARLRVTADENMFLRLDATKDHDHVLNLHHQTALYSSIAATDAENLKHILLDEDDFDRDEALEYLASIEESIEKISKFSNYATGGKYKVALKSVKGNLTNFVSEYLEDLKQNPSELRRINVVNSLSEASEFEAQFSPLDVMILVDNLISNAKRHGAKKIAFLPSQSKSGVFCIADNGTGLDASISDPSQIFHKGFTTRTEGSGRGLFHVANTLRAIDLEISVCDEPIDGWSGLALEVTRIAD</sequence>
<dbReference type="STRING" id="1508389.SAMN05444003_2129"/>
<dbReference type="OrthoDB" id="9816482at2"/>
<organism evidence="3 4">
    <name type="scientific">Cognatiyoonia sediminum</name>
    <dbReference type="NCBI Taxonomy" id="1508389"/>
    <lineage>
        <taxon>Bacteria</taxon>
        <taxon>Pseudomonadati</taxon>
        <taxon>Pseudomonadota</taxon>
        <taxon>Alphaproteobacteria</taxon>
        <taxon>Rhodobacterales</taxon>
        <taxon>Paracoccaceae</taxon>
        <taxon>Cognatiyoonia</taxon>
    </lineage>
</organism>
<dbReference type="Proteomes" id="UP000184074">
    <property type="component" value="Unassembled WGS sequence"/>
</dbReference>
<gene>
    <name evidence="3" type="ORF">SAMN05444003_2129</name>
</gene>
<dbReference type="Pfam" id="PF02518">
    <property type="entry name" value="HATPase_c"/>
    <property type="match status" value="1"/>
</dbReference>
<dbReference type="InterPro" id="IPR036890">
    <property type="entry name" value="HATPase_C_sf"/>
</dbReference>
<evidence type="ECO:0000256" key="1">
    <source>
        <dbReference type="SAM" id="MobiDB-lite"/>
    </source>
</evidence>
<keyword evidence="3" id="KW-0808">Transferase</keyword>